<evidence type="ECO:0000313" key="1">
    <source>
        <dbReference type="EMBL" id="JAH22973.1"/>
    </source>
</evidence>
<proteinExistence type="predicted"/>
<protein>
    <submittedName>
        <fullName evidence="1">Uncharacterized protein</fullName>
    </submittedName>
</protein>
<reference evidence="1" key="2">
    <citation type="journal article" date="2015" name="Fish Shellfish Immunol.">
        <title>Early steps in the European eel (Anguilla anguilla)-Vibrio vulnificus interaction in the gills: Role of the RtxA13 toxin.</title>
        <authorList>
            <person name="Callol A."/>
            <person name="Pajuelo D."/>
            <person name="Ebbesson L."/>
            <person name="Teles M."/>
            <person name="MacKenzie S."/>
            <person name="Amaro C."/>
        </authorList>
    </citation>
    <scope>NUCLEOTIDE SEQUENCE</scope>
</reference>
<organism evidence="1">
    <name type="scientific">Anguilla anguilla</name>
    <name type="common">European freshwater eel</name>
    <name type="synonym">Muraena anguilla</name>
    <dbReference type="NCBI Taxonomy" id="7936"/>
    <lineage>
        <taxon>Eukaryota</taxon>
        <taxon>Metazoa</taxon>
        <taxon>Chordata</taxon>
        <taxon>Craniata</taxon>
        <taxon>Vertebrata</taxon>
        <taxon>Euteleostomi</taxon>
        <taxon>Actinopterygii</taxon>
        <taxon>Neopterygii</taxon>
        <taxon>Teleostei</taxon>
        <taxon>Anguilliformes</taxon>
        <taxon>Anguillidae</taxon>
        <taxon>Anguilla</taxon>
    </lineage>
</organism>
<name>A0A0E9R3P8_ANGAN</name>
<dbReference type="AlphaFoldDB" id="A0A0E9R3P8"/>
<sequence length="21" mass="2643">MQDFILMYISYSYIYISFCKN</sequence>
<reference evidence="1" key="1">
    <citation type="submission" date="2014-11" db="EMBL/GenBank/DDBJ databases">
        <authorList>
            <person name="Amaro Gonzalez C."/>
        </authorList>
    </citation>
    <scope>NUCLEOTIDE SEQUENCE</scope>
</reference>
<accession>A0A0E9R3P8</accession>
<dbReference type="EMBL" id="GBXM01085604">
    <property type="protein sequence ID" value="JAH22973.1"/>
    <property type="molecule type" value="Transcribed_RNA"/>
</dbReference>